<dbReference type="PANTHER" id="PTHR30480">
    <property type="entry name" value="BETA-HEXOSAMINIDASE-RELATED"/>
    <property type="match status" value="1"/>
</dbReference>
<evidence type="ECO:0000256" key="5">
    <source>
        <dbReference type="ARBA" id="ARBA00023295"/>
    </source>
</evidence>
<dbReference type="InterPro" id="IPR050226">
    <property type="entry name" value="NagZ_Beta-hexosaminidase"/>
</dbReference>
<dbReference type="AlphaFoldDB" id="A0A6P1LZR2"/>
<dbReference type="EMBL" id="CP047593">
    <property type="protein sequence ID" value="QHI68029.1"/>
    <property type="molecule type" value="Genomic_DNA"/>
</dbReference>
<evidence type="ECO:0000259" key="6">
    <source>
        <dbReference type="Pfam" id="PF00933"/>
    </source>
</evidence>
<dbReference type="RefSeq" id="WP_160626063.1">
    <property type="nucleotide sequence ID" value="NZ_CP047593.1"/>
</dbReference>
<organism evidence="7 8">
    <name type="scientific">Tichowtungia aerotolerans</name>
    <dbReference type="NCBI Taxonomy" id="2697043"/>
    <lineage>
        <taxon>Bacteria</taxon>
        <taxon>Pseudomonadati</taxon>
        <taxon>Kiritimatiellota</taxon>
        <taxon>Tichowtungiia</taxon>
        <taxon>Tichowtungiales</taxon>
        <taxon>Tichowtungiaceae</taxon>
        <taxon>Tichowtungia</taxon>
    </lineage>
</organism>
<dbReference type="Pfam" id="PF00933">
    <property type="entry name" value="Glyco_hydro_3"/>
    <property type="match status" value="1"/>
</dbReference>
<evidence type="ECO:0000313" key="7">
    <source>
        <dbReference type="EMBL" id="QHI68029.1"/>
    </source>
</evidence>
<gene>
    <name evidence="7" type="ORF">GT409_00705</name>
</gene>
<keyword evidence="4" id="KW-0378">Hydrolase</keyword>
<dbReference type="InterPro" id="IPR036962">
    <property type="entry name" value="Glyco_hydro_3_N_sf"/>
</dbReference>
<accession>A0A6P1LZR2</accession>
<dbReference type="InterPro" id="IPR001764">
    <property type="entry name" value="Glyco_hydro_3_N"/>
</dbReference>
<dbReference type="Gene3D" id="3.40.50.1700">
    <property type="entry name" value="Glycoside hydrolase family 3 C-terminal domain"/>
    <property type="match status" value="1"/>
</dbReference>
<evidence type="ECO:0000256" key="1">
    <source>
        <dbReference type="ARBA" id="ARBA00001231"/>
    </source>
</evidence>
<dbReference type="Gene3D" id="3.20.20.300">
    <property type="entry name" value="Glycoside hydrolase, family 3, N-terminal domain"/>
    <property type="match status" value="1"/>
</dbReference>
<evidence type="ECO:0000256" key="2">
    <source>
        <dbReference type="ARBA" id="ARBA00005336"/>
    </source>
</evidence>
<dbReference type="InterPro" id="IPR017853">
    <property type="entry name" value="GH"/>
</dbReference>
<keyword evidence="8" id="KW-1185">Reference proteome</keyword>
<dbReference type="Proteomes" id="UP000464954">
    <property type="component" value="Chromosome"/>
</dbReference>
<dbReference type="EC" id="3.2.1.52" evidence="3"/>
<dbReference type="PANTHER" id="PTHR30480:SF13">
    <property type="entry name" value="BETA-HEXOSAMINIDASE"/>
    <property type="match status" value="1"/>
</dbReference>
<dbReference type="GO" id="GO:0005975">
    <property type="term" value="P:carbohydrate metabolic process"/>
    <property type="evidence" value="ECO:0007669"/>
    <property type="project" value="InterPro"/>
</dbReference>
<sequence>MIKPLTSTQKSWVEETLHNMSEDQKIAHVLCPFFNPYTASVEDVIQLIETVHPGCIFFLPGPAKKIKEFTEAVRKHSKIPTLVAMDILWGAGHVIKEECTTFVSTMACGAADQPDLTHAMGEAIAKEARAMGVHWTLGPIVDINVNPASPIVNFRSYGDCPEHVARHANAFISGVQDAGLMAATAKHFPGDGVDDRDQHFLTSINSLDRATWDATFGKTFRSVIDNGVCSIMSGHIGLPAVDPGEPDSYLGAPPASLSKKQLRGVVRDEFGFEGLIVSDAIRMTGLTSHAKFEDIGWRLLDAGNDVILFSEPDYDIPSIKNALKDGKLDPSHLDEAVQRVLEMKCRVGIAPEAITYELSAEEKASHEETARKLGHSSIRIVRNLDNVLPLKLSSGDRVLTITIQYPRNDAKFIFIDSIDDELRAEGLEVDHMLNPSPDDIIKVADQYAAVFININVGSHGRAGIIRLNNILCEPIEAVVQTHPRTIVTSFGDPYKLYEMPYIRTYMNTFSPTQTSVEAAVKVWLGKEEALGKNPIELPGFFSREVE</sequence>
<evidence type="ECO:0000313" key="8">
    <source>
        <dbReference type="Proteomes" id="UP000464954"/>
    </source>
</evidence>
<feature type="domain" description="Glycoside hydrolase family 3 N-terminal" evidence="6">
    <location>
        <begin position="70"/>
        <end position="342"/>
    </location>
</feature>
<dbReference type="GO" id="GO:0009254">
    <property type="term" value="P:peptidoglycan turnover"/>
    <property type="evidence" value="ECO:0007669"/>
    <property type="project" value="TreeGrafter"/>
</dbReference>
<name>A0A6P1LZR2_9BACT</name>
<reference evidence="7 8" key="1">
    <citation type="submission" date="2020-01" db="EMBL/GenBank/DDBJ databases">
        <title>Ponticoccus aerotolerans gen. nov., sp. nov., an anaerobic bacterium and proposal of Ponticoccusceae fam. nov., Ponticoccusles ord. nov. and Ponticoccuse classis nov. in the phylum Kiritimatiellaeota.</title>
        <authorList>
            <person name="Zhou L.Y."/>
            <person name="Du Z.J."/>
        </authorList>
    </citation>
    <scope>NUCLEOTIDE SEQUENCE [LARGE SCALE GENOMIC DNA]</scope>
    <source>
        <strain evidence="7 8">S-5007</strain>
    </source>
</reference>
<dbReference type="InterPro" id="IPR036881">
    <property type="entry name" value="Glyco_hydro_3_C_sf"/>
</dbReference>
<keyword evidence="5" id="KW-0326">Glycosidase</keyword>
<dbReference type="SUPFAM" id="SSF51445">
    <property type="entry name" value="(Trans)glycosidases"/>
    <property type="match status" value="1"/>
</dbReference>
<comment type="similarity">
    <text evidence="2">Belongs to the glycosyl hydrolase 3 family.</text>
</comment>
<evidence type="ECO:0000256" key="3">
    <source>
        <dbReference type="ARBA" id="ARBA00012663"/>
    </source>
</evidence>
<protein>
    <recommendedName>
        <fullName evidence="3">beta-N-acetylhexosaminidase</fullName>
        <ecNumber evidence="3">3.2.1.52</ecNumber>
    </recommendedName>
</protein>
<proteinExistence type="inferred from homology"/>
<evidence type="ECO:0000256" key="4">
    <source>
        <dbReference type="ARBA" id="ARBA00022801"/>
    </source>
</evidence>
<dbReference type="KEGG" id="taer:GT409_00705"/>
<comment type="catalytic activity">
    <reaction evidence="1">
        <text>Hydrolysis of terminal non-reducing N-acetyl-D-hexosamine residues in N-acetyl-beta-D-hexosaminides.</text>
        <dbReference type="EC" id="3.2.1.52"/>
    </reaction>
</comment>
<dbReference type="GO" id="GO:0004563">
    <property type="term" value="F:beta-N-acetylhexosaminidase activity"/>
    <property type="evidence" value="ECO:0007669"/>
    <property type="project" value="UniProtKB-EC"/>
</dbReference>